<dbReference type="PANTHER" id="PTHR34383:SF3">
    <property type="entry name" value="POLYPHOSPHATE:AMP PHOSPHOTRANSFERASE"/>
    <property type="match status" value="1"/>
</dbReference>
<feature type="domain" description="Polyphosphate kinase-2-related" evidence="4">
    <location>
        <begin position="28"/>
        <end position="247"/>
    </location>
</feature>
<dbReference type="EMBL" id="JAXAFO010000019">
    <property type="protein sequence ID" value="MDX6850101.1"/>
    <property type="molecule type" value="Genomic_DNA"/>
</dbReference>
<keyword evidence="2" id="KW-0808">Transferase</keyword>
<protein>
    <submittedName>
        <fullName evidence="5">Polyphosphate kinase</fullName>
    </submittedName>
</protein>
<evidence type="ECO:0000256" key="1">
    <source>
        <dbReference type="ARBA" id="ARBA00009924"/>
    </source>
</evidence>
<accession>A0ABU4S0S3</accession>
<dbReference type="InterPro" id="IPR016898">
    <property type="entry name" value="Polyphosphate_phosphotransfera"/>
</dbReference>
<keyword evidence="3 5" id="KW-0418">Kinase</keyword>
<keyword evidence="6" id="KW-1185">Reference proteome</keyword>
<proteinExistence type="inferred from homology"/>
<reference evidence="5 6" key="1">
    <citation type="submission" date="2023-11" db="EMBL/GenBank/DDBJ databases">
        <title>Gilvimarinus fulvus sp. nov., isolated from the surface of Kelp.</title>
        <authorList>
            <person name="Sun Y.Y."/>
            <person name="Gong Y."/>
            <person name="Du Z.J."/>
        </authorList>
    </citation>
    <scope>NUCLEOTIDE SEQUENCE [LARGE SCALE GENOMIC DNA]</scope>
    <source>
        <strain evidence="5 6">SDUM040013</strain>
    </source>
</reference>
<evidence type="ECO:0000313" key="6">
    <source>
        <dbReference type="Proteomes" id="UP001273505"/>
    </source>
</evidence>
<name>A0ABU4S0S3_9GAMM</name>
<dbReference type="Proteomes" id="UP001273505">
    <property type="component" value="Unassembled WGS sequence"/>
</dbReference>
<dbReference type="Gene3D" id="3.40.50.300">
    <property type="entry name" value="P-loop containing nucleotide triphosphate hydrolases"/>
    <property type="match status" value="1"/>
</dbReference>
<comment type="caution">
    <text evidence="5">The sequence shown here is derived from an EMBL/GenBank/DDBJ whole genome shotgun (WGS) entry which is preliminary data.</text>
</comment>
<comment type="similarity">
    <text evidence="1">Belongs to the polyphosphate kinase 2 (PPK2) family. Class I subfamily.</text>
</comment>
<sequence>MQSPSEIRLRQRNLDIRQFDDVQPQVDDKQTYKSQLKYWQTKLLHVQQAYYHSGKRAIIVFEGWDAAGKGGAIRKTTEKLDPRGCTVHPIGAPKPENQEKHYLYRFYTKLPEAGCLAIFDRSYYGRVLVERIEGFAQEHEWQRAFQEINEFERLLTDDGARFVKLFLHIDKHEQLKRFAQRLNDPYKRWKLTMEDLRNREKWPDYENAINDMLQYTDSEASPWHVIAAHHKWHARIDVIRTIVETLSQGVVIEPPPMDPAIVQLARQKLGLDTD</sequence>
<organism evidence="5 6">
    <name type="scientific">Gilvimarinus gilvus</name>
    <dbReference type="NCBI Taxonomy" id="3058038"/>
    <lineage>
        <taxon>Bacteria</taxon>
        <taxon>Pseudomonadati</taxon>
        <taxon>Pseudomonadota</taxon>
        <taxon>Gammaproteobacteria</taxon>
        <taxon>Cellvibrionales</taxon>
        <taxon>Cellvibrionaceae</taxon>
        <taxon>Gilvimarinus</taxon>
    </lineage>
</organism>
<evidence type="ECO:0000256" key="3">
    <source>
        <dbReference type="ARBA" id="ARBA00022777"/>
    </source>
</evidence>
<evidence type="ECO:0000259" key="4">
    <source>
        <dbReference type="Pfam" id="PF03976"/>
    </source>
</evidence>
<dbReference type="PIRSF" id="PIRSF028756">
    <property type="entry name" value="PPK2_prd"/>
    <property type="match status" value="1"/>
</dbReference>
<evidence type="ECO:0000313" key="5">
    <source>
        <dbReference type="EMBL" id="MDX6850101.1"/>
    </source>
</evidence>
<dbReference type="SUPFAM" id="SSF52540">
    <property type="entry name" value="P-loop containing nucleoside triphosphate hydrolases"/>
    <property type="match status" value="1"/>
</dbReference>
<evidence type="ECO:0000256" key="2">
    <source>
        <dbReference type="ARBA" id="ARBA00022679"/>
    </source>
</evidence>
<gene>
    <name evidence="5" type="ORF">SCD92_12075</name>
</gene>
<dbReference type="GO" id="GO:0016301">
    <property type="term" value="F:kinase activity"/>
    <property type="evidence" value="ECO:0007669"/>
    <property type="project" value="UniProtKB-KW"/>
</dbReference>
<dbReference type="PANTHER" id="PTHR34383">
    <property type="entry name" value="POLYPHOSPHATE:AMP PHOSPHOTRANSFERASE-RELATED"/>
    <property type="match status" value="1"/>
</dbReference>
<dbReference type="Pfam" id="PF03976">
    <property type="entry name" value="PPK2"/>
    <property type="match status" value="1"/>
</dbReference>
<dbReference type="InterPro" id="IPR027417">
    <property type="entry name" value="P-loop_NTPase"/>
</dbReference>
<dbReference type="InterPro" id="IPR022488">
    <property type="entry name" value="PPK2-related"/>
</dbReference>
<dbReference type="RefSeq" id="WP_302720776.1">
    <property type="nucleotide sequence ID" value="NZ_JAULRU010000215.1"/>
</dbReference>